<evidence type="ECO:0000313" key="5">
    <source>
        <dbReference type="Proteomes" id="UP001432046"/>
    </source>
</evidence>
<protein>
    <submittedName>
        <fullName evidence="3">Indolepyruvate ferredoxin oxidoreductase family protein</fullName>
    </submittedName>
</protein>
<dbReference type="GO" id="GO:0016903">
    <property type="term" value="F:oxidoreductase activity, acting on the aldehyde or oxo group of donors"/>
    <property type="evidence" value="ECO:0007669"/>
    <property type="project" value="InterPro"/>
</dbReference>
<dbReference type="InterPro" id="IPR017896">
    <property type="entry name" value="4Fe4S_Fe-S-bd"/>
</dbReference>
<dbReference type="InterPro" id="IPR051457">
    <property type="entry name" value="2-oxoacid:Fd_oxidoreductase"/>
</dbReference>
<dbReference type="PANTHER" id="PTHR48084:SF3">
    <property type="entry name" value="SUBUNIT OF PYRUVATE:FLAVODOXIN OXIDOREDUCTASE"/>
    <property type="match status" value="1"/>
</dbReference>
<dbReference type="CDD" id="cd07034">
    <property type="entry name" value="TPP_PYR_PFOR_IOR-alpha_like"/>
    <property type="match status" value="1"/>
</dbReference>
<dbReference type="NCBIfam" id="NF009588">
    <property type="entry name" value="PRK13029.1"/>
    <property type="match status" value="1"/>
</dbReference>
<evidence type="ECO:0000259" key="2">
    <source>
        <dbReference type="PROSITE" id="PS51379"/>
    </source>
</evidence>
<proteinExistence type="predicted"/>
<dbReference type="PROSITE" id="PS51379">
    <property type="entry name" value="4FE4S_FER_2"/>
    <property type="match status" value="1"/>
</dbReference>
<reference evidence="4" key="3">
    <citation type="submission" date="2024-03" db="EMBL/GenBank/DDBJ databases">
        <authorList>
            <person name="Bromfield E.S.P."/>
            <person name="Cloutier S."/>
        </authorList>
    </citation>
    <scope>NUCLEOTIDE SEQUENCE</scope>
    <source>
        <strain evidence="4">5S5</strain>
    </source>
</reference>
<dbReference type="InterPro" id="IPR002880">
    <property type="entry name" value="Pyrv_Fd/Flavodoxin_OxRdtase_N"/>
</dbReference>
<organism evidence="3">
    <name type="scientific">Bradyrhizobium septentrionale</name>
    <dbReference type="NCBI Taxonomy" id="1404411"/>
    <lineage>
        <taxon>Bacteria</taxon>
        <taxon>Pseudomonadati</taxon>
        <taxon>Pseudomonadota</taxon>
        <taxon>Alphaproteobacteria</taxon>
        <taxon>Hyphomicrobiales</taxon>
        <taxon>Nitrobacteraceae</taxon>
        <taxon>Bradyrhizobium</taxon>
    </lineage>
</organism>
<evidence type="ECO:0000313" key="3">
    <source>
        <dbReference type="EMBL" id="NVI46572.1"/>
    </source>
</evidence>
<keyword evidence="5" id="KW-1185">Reference proteome</keyword>
<dbReference type="Gene3D" id="3.40.50.970">
    <property type="match status" value="1"/>
</dbReference>
<dbReference type="Gene3D" id="3.40.920.10">
    <property type="entry name" value="Pyruvate-ferredoxin oxidoreductase, PFOR, domain III"/>
    <property type="match status" value="1"/>
</dbReference>
<dbReference type="EMBL" id="CP147711">
    <property type="protein sequence ID" value="WXC83589.1"/>
    <property type="molecule type" value="Genomic_DNA"/>
</dbReference>
<dbReference type="AlphaFoldDB" id="A0A974A3C6"/>
<accession>A0A974A3C6</accession>
<dbReference type="SUPFAM" id="SSF52518">
    <property type="entry name" value="Thiamin diphosphate-binding fold (THDP-binding)"/>
    <property type="match status" value="2"/>
</dbReference>
<dbReference type="EMBL" id="JAAOLE020000001">
    <property type="protein sequence ID" value="NVI46572.1"/>
    <property type="molecule type" value="Genomic_DNA"/>
</dbReference>
<evidence type="ECO:0000256" key="1">
    <source>
        <dbReference type="ARBA" id="ARBA00023002"/>
    </source>
</evidence>
<dbReference type="Pfam" id="PF01558">
    <property type="entry name" value="POR"/>
    <property type="match status" value="1"/>
</dbReference>
<dbReference type="InterPro" id="IPR019752">
    <property type="entry name" value="Pyrv/ketoisovalerate_OxRed_cat"/>
</dbReference>
<dbReference type="InterPro" id="IPR046667">
    <property type="entry name" value="DUF6537"/>
</dbReference>
<reference evidence="3" key="1">
    <citation type="submission" date="2020-06" db="EMBL/GenBank/DDBJ databases">
        <title>Whole Genome Sequence of Bradyrhizobium sp. Strain 1S1.</title>
        <authorList>
            <person name="Bromfield E.S.P."/>
            <person name="Cloutier S."/>
        </authorList>
    </citation>
    <scope>NUCLEOTIDE SEQUENCE [LARGE SCALE GENOMIC DNA]</scope>
    <source>
        <strain evidence="3">1S1</strain>
    </source>
</reference>
<dbReference type="Pfam" id="PF20169">
    <property type="entry name" value="DUF6537"/>
    <property type="match status" value="1"/>
</dbReference>
<evidence type="ECO:0000313" key="4">
    <source>
        <dbReference type="EMBL" id="WXC83589.1"/>
    </source>
</evidence>
<dbReference type="InterPro" id="IPR002869">
    <property type="entry name" value="Pyrv_flavodox_OxRed_cen"/>
</dbReference>
<gene>
    <name evidence="3" type="ORF">HAP48_027155</name>
    <name evidence="4" type="ORF">WDK88_19425</name>
</gene>
<feature type="domain" description="4Fe-4S ferredoxin-type" evidence="2">
    <location>
        <begin position="630"/>
        <end position="662"/>
    </location>
</feature>
<dbReference type="SUPFAM" id="SSF53323">
    <property type="entry name" value="Pyruvate-ferredoxin oxidoreductase, PFOR, domain III"/>
    <property type="match status" value="1"/>
</dbReference>
<dbReference type="RefSeq" id="WP_166205871.1">
    <property type="nucleotide sequence ID" value="NZ_CP088285.1"/>
</dbReference>
<reference evidence="4" key="2">
    <citation type="journal article" date="2021" name="Int. J. Syst. Evol. Microbiol.">
        <title>Bradyrhizobium septentrionale sp. nov. (sv. septentrionale) and Bradyrhizobium quebecense sp. nov. (sv. septentrionale) associated with legumes native to Canada possess rearranged symbiosis genes and numerous insertion sequences.</title>
        <authorList>
            <person name="Bromfield E.S.P."/>
            <person name="Cloutier S."/>
        </authorList>
    </citation>
    <scope>NUCLEOTIDE SEQUENCE</scope>
    <source>
        <strain evidence="4">5S5</strain>
    </source>
</reference>
<sequence length="1163" mass="127622">MGINQGPISLDQKYTQGTGHVFMTGIQALVRLPMAQIRRDRAAGLNTAGFISGYRGSPLGGYDQQLFAARKHLEQYNIKFQPGVNEDLAATAIWGSQQLALSPGAKYDGAVGIWYGKGPGVDRCGDVFRHGNAAGSAKHGGVLCLAGDDHGAKSSTVPHQSDHAFISALMPYLYPSSIHEMIEMGLLGIAMSRYSGCWVGMKVITETVETTAEIDLTDEMTPFVIPTDFELPPGGLNIRWPDDRFEQDRRLQDYKGFAAIAFARANRVNRITMDSPNARYGIMASGKSYEDIRQALRELGITPEIAAKIGLRLYKIGMPWPLEPEGVRNFAVGLEEIFIVEERREIVENQVKQELFNWRDDVRPRIVGKMDDHDKRFLTFAAELSVASLASSLTERLLRLNLNPEIAEMLRAKADWFNGRQSTQMQATAPVTRTPYFCSGCPHNTSTKVPEGSRALAGIGCHFMALWMNRSTETFTHMGGEGVPWVGIAPFTNENHIFANLGDGTYFHSGILAIRQSIASKANITYKILYNDAVAMTGGQRHDGDLSPQQITFQLHAEGIREIYLVSETPDAYPADTIAPGVKLFHRDELENVQKMCRDTKGTSAIVFVQTCAAEKRRRRKRGLMEDPQRRVLINPAVCEGCGDCSVQSNCISVEPLETELGRKRTINQSTCNKDYSCVKGFCPSFVTVDGGKLRRRAPPDLGSIDNLPEPASKPALDRPYNIAVGGVGGTGVLTIGALLGMAAHIEGKASMILDMSGLAQKGGAVLSHVRLSEHTADVTCSRIVTGTADLVLAADEVVAASKDTITLCDASRTVGIINSHVIPTADFILNRDFNFQSRKVNSVLETELRKDSAFFDFTKPAEALLGDSIATNIMMMGFAYQRGLLPLSAEAIQQAIEVNGVSIKMNTQAFQLGRLAAADPARLSGMMKGEDEAAPPKTLDAMSLDEIITHRMGLLTDYQNARLAKRYRKLVDQVRDVATKGGYGEALPRAVAINYAKLLAYKDEYEVARLFTDGRFEKQLRDQFEGEFKFSFNLAPPILGGGLDAQGRPKKRAFGSWMMSAFRVMARFRFLRGTPLDVFGYNADRKLERDLIAGYEKDVATVLGLLSPLNHDIAVELLSLPDRIRGYGPVKDKAINEAKVRYAQLAADLANPPPAPRQMAAE</sequence>
<name>A0A974A3C6_9BRAD</name>
<dbReference type="PANTHER" id="PTHR48084">
    <property type="entry name" value="2-OXOGLUTARATE OXIDOREDUCTASE SUBUNIT KORB-RELATED"/>
    <property type="match status" value="1"/>
</dbReference>
<dbReference type="NCBIfam" id="NF009589">
    <property type="entry name" value="PRK13030.1"/>
    <property type="match status" value="1"/>
</dbReference>
<dbReference type="InterPro" id="IPR029061">
    <property type="entry name" value="THDP-binding"/>
</dbReference>
<dbReference type="Proteomes" id="UP001432046">
    <property type="component" value="Chromosome"/>
</dbReference>
<keyword evidence="1" id="KW-0560">Oxidoreductase</keyword>